<dbReference type="Proteomes" id="UP001432059">
    <property type="component" value="Chromosome"/>
</dbReference>
<keyword evidence="1" id="KW-0812">Transmembrane</keyword>
<sequence length="151" mass="17465">MLKKFTWAHGIIAAMGLFMIFILSMIFIFTQNWQNAEMVSENYYADELAYQGVINAKNNADALSEKPSFHQDTNGITITFPKERKIDESIVDFHLFRTNDAKLDVKKSLTLDANNSITIPSKIIFPGSYTLKITWKENDKPYQIDYDVLWK</sequence>
<accession>A0AAU0F0Y8</accession>
<proteinExistence type="predicted"/>
<dbReference type="KEGG" id="bpor:BPO_1726"/>
<keyword evidence="1" id="KW-1133">Transmembrane helix</keyword>
<dbReference type="RefSeq" id="WP_327983801.1">
    <property type="nucleotide sequence ID" value="NZ_CP136426.1"/>
</dbReference>
<protein>
    <submittedName>
        <fullName evidence="2">Nitrogen fixation protein FixH</fullName>
    </submittedName>
</protein>
<dbReference type="AlphaFoldDB" id="A0AAU0F0Y8"/>
<dbReference type="EMBL" id="CP136426">
    <property type="protein sequence ID" value="WOC52373.1"/>
    <property type="molecule type" value="Genomic_DNA"/>
</dbReference>
<name>A0AAU0F0Y8_9FLAO</name>
<dbReference type="InterPro" id="IPR008620">
    <property type="entry name" value="FixH"/>
</dbReference>
<keyword evidence="1" id="KW-0472">Membrane</keyword>
<evidence type="ECO:0000313" key="2">
    <source>
        <dbReference type="EMBL" id="WOC52373.1"/>
    </source>
</evidence>
<organism evidence="2 3">
    <name type="scientific">Bergeyella porcorum</name>
    <dbReference type="NCBI Taxonomy" id="1735111"/>
    <lineage>
        <taxon>Bacteria</taxon>
        <taxon>Pseudomonadati</taxon>
        <taxon>Bacteroidota</taxon>
        <taxon>Flavobacteriia</taxon>
        <taxon>Flavobacteriales</taxon>
        <taxon>Weeksellaceae</taxon>
        <taxon>Bergeyella</taxon>
    </lineage>
</organism>
<feature type="transmembrane region" description="Helical" evidence="1">
    <location>
        <begin position="6"/>
        <end position="29"/>
    </location>
</feature>
<gene>
    <name evidence="2" type="ORF">BPO_1726</name>
</gene>
<dbReference type="Pfam" id="PF05751">
    <property type="entry name" value="FixH"/>
    <property type="match status" value="1"/>
</dbReference>
<keyword evidence="3" id="KW-1185">Reference proteome</keyword>
<evidence type="ECO:0000256" key="1">
    <source>
        <dbReference type="SAM" id="Phobius"/>
    </source>
</evidence>
<reference evidence="2" key="1">
    <citation type="submission" date="2023-10" db="EMBL/GenBank/DDBJ databases">
        <title>Characterization and whole genome sequencing of a novel strain of Bergeyella porcorum QD2021 isolated from pig.</title>
        <authorList>
            <person name="Liu G."/>
            <person name="Chen C."/>
            <person name="Han X."/>
        </authorList>
    </citation>
    <scope>NUCLEOTIDE SEQUENCE</scope>
    <source>
        <strain evidence="2">QD2021</strain>
    </source>
</reference>
<evidence type="ECO:0000313" key="3">
    <source>
        <dbReference type="Proteomes" id="UP001432059"/>
    </source>
</evidence>